<feature type="domain" description="Aldehyde dehydrogenase" evidence="2">
    <location>
        <begin position="329"/>
        <end position="431"/>
    </location>
</feature>
<dbReference type="InterPro" id="IPR015590">
    <property type="entry name" value="Aldehyde_DH_dom"/>
</dbReference>
<dbReference type="EMBL" id="SRPW01000429">
    <property type="protein sequence ID" value="KAG6014689.1"/>
    <property type="molecule type" value="Genomic_DNA"/>
</dbReference>
<keyword evidence="4" id="KW-1185">Reference proteome</keyword>
<comment type="caution">
    <text evidence="3">The sequence shown here is derived from an EMBL/GenBank/DDBJ whole genome shotgun (WGS) entry which is preliminary data.</text>
</comment>
<dbReference type="PANTHER" id="PTHR43353">
    <property type="entry name" value="SUCCINATE-SEMIALDEHYDE DEHYDROGENASE, MITOCHONDRIAL"/>
    <property type="match status" value="1"/>
</dbReference>
<dbReference type="PANTHER" id="PTHR43353:SF7">
    <property type="entry name" value="SUCCINATE SEMIALDEHYDE DEHYDROGENASE (EUROFUNG)"/>
    <property type="match status" value="1"/>
</dbReference>
<dbReference type="GO" id="GO:0009450">
    <property type="term" value="P:gamma-aminobutyric acid catabolic process"/>
    <property type="evidence" value="ECO:0007669"/>
    <property type="project" value="TreeGrafter"/>
</dbReference>
<protein>
    <recommendedName>
        <fullName evidence="2">Aldehyde dehydrogenase domain-containing protein</fullName>
    </recommendedName>
</protein>
<dbReference type="OrthoDB" id="310895at2759"/>
<evidence type="ECO:0000313" key="3">
    <source>
        <dbReference type="EMBL" id="KAG6014689.1"/>
    </source>
</evidence>
<dbReference type="AlphaFoldDB" id="A0A9P7NDY8"/>
<sequence>MVPQGRAFAERKTRCYKDALQLETQLLSGEPKIRSYQNALHGTFGNPQNKVPQDALTSIHDLSRMGRSGITALDVLSGPVHPLSAGITPPASASNAMANGHMPRMQAVPVVPSARLDNRDIIHGETIPASSGKRLGVIDPGTGRPWISCPDCTGADVDAAVRSSYGAFQHYAKRTPRRRAQSISTWHHMIVAVRDDLAKMLVYETGKPLAEAQGEIDYAISFTRWFVGEAERAPGTSVVSAVPGRRSITIKQPIGVAAAVVPWIFPVAVALRKMAAALAAGCTMVVKPSPETPLTALALSRPLKGGLSRSSWLTSGDMPARPASPPTGEAIHDAFVDKLVRQTAQLNPGHGIASGTTIGPVSTPRGLHKAEHVARDATSKGATMVLGRGVGHGADSASGTGYFMHPTIPTGVTDEMLMSQDEILAPLMGVVGL</sequence>
<gene>
    <name evidence="3" type="ORF">E4U43_006245</name>
</gene>
<name>A0A9P7NDY8_9HYPO</name>
<reference evidence="3" key="1">
    <citation type="journal article" date="2020" name="bioRxiv">
        <title>Whole genome comparisons of ergot fungi reveals the divergence and evolution of species within the genus Claviceps are the result of varying mechanisms driving genome evolution and host range expansion.</title>
        <authorList>
            <person name="Wyka S.A."/>
            <person name="Mondo S.J."/>
            <person name="Liu M."/>
            <person name="Dettman J."/>
            <person name="Nalam V."/>
            <person name="Broders K.D."/>
        </authorList>
    </citation>
    <scope>NUCLEOTIDE SEQUENCE</scope>
    <source>
        <strain evidence="3">CCC 602</strain>
    </source>
</reference>
<dbReference type="InterPro" id="IPR050740">
    <property type="entry name" value="Aldehyde_DH_Superfamily"/>
</dbReference>
<keyword evidence="1" id="KW-0560">Oxidoreductase</keyword>
<dbReference type="Gene3D" id="3.40.309.10">
    <property type="entry name" value="Aldehyde Dehydrogenase, Chain A, domain 2"/>
    <property type="match status" value="1"/>
</dbReference>
<proteinExistence type="predicted"/>
<dbReference type="FunFam" id="3.40.605.10:FF:000063">
    <property type="entry name" value="Succinate-semialdehyde dehydrogenase, mitochondrial"/>
    <property type="match status" value="1"/>
</dbReference>
<evidence type="ECO:0000313" key="4">
    <source>
        <dbReference type="Proteomes" id="UP000748025"/>
    </source>
</evidence>
<dbReference type="Pfam" id="PF00171">
    <property type="entry name" value="Aldedh"/>
    <property type="match status" value="2"/>
</dbReference>
<feature type="domain" description="Aldehyde dehydrogenase" evidence="2">
    <location>
        <begin position="130"/>
        <end position="301"/>
    </location>
</feature>
<dbReference type="SUPFAM" id="SSF53720">
    <property type="entry name" value="ALDH-like"/>
    <property type="match status" value="1"/>
</dbReference>
<dbReference type="InterPro" id="IPR016161">
    <property type="entry name" value="Ald_DH/histidinol_DH"/>
</dbReference>
<evidence type="ECO:0000256" key="1">
    <source>
        <dbReference type="ARBA" id="ARBA00023002"/>
    </source>
</evidence>
<dbReference type="InterPro" id="IPR016162">
    <property type="entry name" value="Ald_DH_N"/>
</dbReference>
<dbReference type="InterPro" id="IPR016163">
    <property type="entry name" value="Ald_DH_C"/>
</dbReference>
<dbReference type="GO" id="GO:0005737">
    <property type="term" value="C:cytoplasm"/>
    <property type="evidence" value="ECO:0007669"/>
    <property type="project" value="TreeGrafter"/>
</dbReference>
<evidence type="ECO:0000259" key="2">
    <source>
        <dbReference type="Pfam" id="PF00171"/>
    </source>
</evidence>
<accession>A0A9P7NDY8</accession>
<dbReference type="GO" id="GO:0004777">
    <property type="term" value="F:succinate-semialdehyde dehydrogenase (NAD+) activity"/>
    <property type="evidence" value="ECO:0007669"/>
    <property type="project" value="TreeGrafter"/>
</dbReference>
<organism evidence="3 4">
    <name type="scientific">Claviceps pusilla</name>
    <dbReference type="NCBI Taxonomy" id="123648"/>
    <lineage>
        <taxon>Eukaryota</taxon>
        <taxon>Fungi</taxon>
        <taxon>Dikarya</taxon>
        <taxon>Ascomycota</taxon>
        <taxon>Pezizomycotina</taxon>
        <taxon>Sordariomycetes</taxon>
        <taxon>Hypocreomycetidae</taxon>
        <taxon>Hypocreales</taxon>
        <taxon>Clavicipitaceae</taxon>
        <taxon>Claviceps</taxon>
    </lineage>
</organism>
<dbReference type="Proteomes" id="UP000748025">
    <property type="component" value="Unassembled WGS sequence"/>
</dbReference>
<dbReference type="Gene3D" id="3.40.605.10">
    <property type="entry name" value="Aldehyde Dehydrogenase, Chain A, domain 1"/>
    <property type="match status" value="1"/>
</dbReference>